<feature type="compositionally biased region" description="Polar residues" evidence="5">
    <location>
        <begin position="229"/>
        <end position="246"/>
    </location>
</feature>
<dbReference type="Pfam" id="PF14634">
    <property type="entry name" value="zf-RING_5"/>
    <property type="match status" value="1"/>
</dbReference>
<keyword evidence="1" id="KW-0479">Metal-binding</keyword>
<evidence type="ECO:0000313" key="7">
    <source>
        <dbReference type="EMBL" id="EDR10168.1"/>
    </source>
</evidence>
<evidence type="ECO:0000313" key="8">
    <source>
        <dbReference type="Proteomes" id="UP000001194"/>
    </source>
</evidence>
<dbReference type="InterPro" id="IPR001841">
    <property type="entry name" value="Znf_RING"/>
</dbReference>
<keyword evidence="3" id="KW-0862">Zinc</keyword>
<dbReference type="HOGENOM" id="CLU_1025082_0_0_1"/>
<dbReference type="RefSeq" id="XP_001879553.1">
    <property type="nucleotide sequence ID" value="XM_001879518.1"/>
</dbReference>
<evidence type="ECO:0000256" key="1">
    <source>
        <dbReference type="ARBA" id="ARBA00022723"/>
    </source>
</evidence>
<sequence length="281" mass="31177">MLIVHPSSCCDVCLDPYSWDLSPHSIPCGHIFCKTCLVSIAPSKCPLCRKSFFFDGIVKLHIGRAAASQGSQEFELLQRLVVEGSNCQSDLETAVKRSKQNQQEVKEALERVLREQSKEETEARRDNQPTAEVGPSVPTAIYTVSLRDGDRSSPRPIIRGAAENWTRRARREARYADSGLSLQSSPPETVVPSSPHPFDRGVPSSPLLPFERAVSTSPPSRLESEIPSVRTQQEARSHFSPLSSYQVIDRYPRPNSPFLEIETLPDVPQGARNHFSSPSSL</sequence>
<evidence type="ECO:0000256" key="3">
    <source>
        <dbReference type="ARBA" id="ARBA00022833"/>
    </source>
</evidence>
<dbReference type="Gene3D" id="3.30.40.10">
    <property type="entry name" value="Zinc/RING finger domain, C3HC4 (zinc finger)"/>
    <property type="match status" value="1"/>
</dbReference>
<dbReference type="InterPro" id="IPR013083">
    <property type="entry name" value="Znf_RING/FYVE/PHD"/>
</dbReference>
<dbReference type="GO" id="GO:0008270">
    <property type="term" value="F:zinc ion binding"/>
    <property type="evidence" value="ECO:0007669"/>
    <property type="project" value="UniProtKB-KW"/>
</dbReference>
<dbReference type="SUPFAM" id="SSF57850">
    <property type="entry name" value="RING/U-box"/>
    <property type="match status" value="1"/>
</dbReference>
<reference evidence="7 8" key="1">
    <citation type="journal article" date="2008" name="Nature">
        <title>The genome of Laccaria bicolor provides insights into mycorrhizal symbiosis.</title>
        <authorList>
            <person name="Martin F."/>
            <person name="Aerts A."/>
            <person name="Ahren D."/>
            <person name="Brun A."/>
            <person name="Danchin E.G.J."/>
            <person name="Duchaussoy F."/>
            <person name="Gibon J."/>
            <person name="Kohler A."/>
            <person name="Lindquist E."/>
            <person name="Pereda V."/>
            <person name="Salamov A."/>
            <person name="Shapiro H.J."/>
            <person name="Wuyts J."/>
            <person name="Blaudez D."/>
            <person name="Buee M."/>
            <person name="Brokstein P."/>
            <person name="Canbaeck B."/>
            <person name="Cohen D."/>
            <person name="Courty P.E."/>
            <person name="Coutinho P.M."/>
            <person name="Delaruelle C."/>
            <person name="Detter J.C."/>
            <person name="Deveau A."/>
            <person name="DiFazio S."/>
            <person name="Duplessis S."/>
            <person name="Fraissinet-Tachet L."/>
            <person name="Lucic E."/>
            <person name="Frey-Klett P."/>
            <person name="Fourrey C."/>
            <person name="Feussner I."/>
            <person name="Gay G."/>
            <person name="Grimwood J."/>
            <person name="Hoegger P.J."/>
            <person name="Jain P."/>
            <person name="Kilaru S."/>
            <person name="Labbe J."/>
            <person name="Lin Y.C."/>
            <person name="Legue V."/>
            <person name="Le Tacon F."/>
            <person name="Marmeisse R."/>
            <person name="Melayah D."/>
            <person name="Montanini B."/>
            <person name="Muratet M."/>
            <person name="Nehls U."/>
            <person name="Niculita-Hirzel H."/>
            <person name="Oudot-Le Secq M.P."/>
            <person name="Peter M."/>
            <person name="Quesneville H."/>
            <person name="Rajashekar B."/>
            <person name="Reich M."/>
            <person name="Rouhier N."/>
            <person name="Schmutz J."/>
            <person name="Yin T."/>
            <person name="Chalot M."/>
            <person name="Henrissat B."/>
            <person name="Kuees U."/>
            <person name="Lucas S."/>
            <person name="Van de Peer Y."/>
            <person name="Podila G.K."/>
            <person name="Polle A."/>
            <person name="Pukkila P.J."/>
            <person name="Richardson P.M."/>
            <person name="Rouze P."/>
            <person name="Sanders I.R."/>
            <person name="Stajich J.E."/>
            <person name="Tunlid A."/>
            <person name="Tuskan G."/>
            <person name="Grigoriev I.V."/>
        </authorList>
    </citation>
    <scope>NUCLEOTIDE SEQUENCE [LARGE SCALE GENOMIC DNA]</scope>
    <source>
        <strain evidence="8">S238N-H82 / ATCC MYA-4686</strain>
    </source>
</reference>
<feature type="region of interest" description="Disordered" evidence="5">
    <location>
        <begin position="176"/>
        <end position="281"/>
    </location>
</feature>
<feature type="domain" description="RING-type" evidence="6">
    <location>
        <begin position="10"/>
        <end position="49"/>
    </location>
</feature>
<dbReference type="InterPro" id="IPR017907">
    <property type="entry name" value="Znf_RING_CS"/>
</dbReference>
<dbReference type="EMBL" id="DS547098">
    <property type="protein sequence ID" value="EDR10168.1"/>
    <property type="molecule type" value="Genomic_DNA"/>
</dbReference>
<dbReference type="PROSITE" id="PS50089">
    <property type="entry name" value="ZF_RING_2"/>
    <property type="match status" value="1"/>
</dbReference>
<evidence type="ECO:0000256" key="5">
    <source>
        <dbReference type="SAM" id="MobiDB-lite"/>
    </source>
</evidence>
<gene>
    <name evidence="7" type="ORF">LACBIDRAFT_318268</name>
</gene>
<dbReference type="OrthoDB" id="6105938at2759"/>
<dbReference type="GeneID" id="6075117"/>
<proteinExistence type="predicted"/>
<keyword evidence="2 4" id="KW-0863">Zinc-finger</keyword>
<dbReference type="Proteomes" id="UP000001194">
    <property type="component" value="Unassembled WGS sequence"/>
</dbReference>
<keyword evidence="8" id="KW-1185">Reference proteome</keyword>
<organism evidence="8">
    <name type="scientific">Laccaria bicolor (strain S238N-H82 / ATCC MYA-4686)</name>
    <name type="common">Bicoloured deceiver</name>
    <name type="synonym">Laccaria laccata var. bicolor</name>
    <dbReference type="NCBI Taxonomy" id="486041"/>
    <lineage>
        <taxon>Eukaryota</taxon>
        <taxon>Fungi</taxon>
        <taxon>Dikarya</taxon>
        <taxon>Basidiomycota</taxon>
        <taxon>Agaricomycotina</taxon>
        <taxon>Agaricomycetes</taxon>
        <taxon>Agaricomycetidae</taxon>
        <taxon>Agaricales</taxon>
        <taxon>Agaricineae</taxon>
        <taxon>Hydnangiaceae</taxon>
        <taxon>Laccaria</taxon>
    </lineage>
</organism>
<dbReference type="KEGG" id="lbc:LACBIDRAFT_318268"/>
<feature type="compositionally biased region" description="Basic and acidic residues" evidence="5">
    <location>
        <begin position="114"/>
        <end position="127"/>
    </location>
</feature>
<protein>
    <submittedName>
        <fullName evidence="7">Predicted protein</fullName>
    </submittedName>
</protein>
<dbReference type="PROSITE" id="PS00518">
    <property type="entry name" value="ZF_RING_1"/>
    <property type="match status" value="1"/>
</dbReference>
<dbReference type="SMART" id="SM00184">
    <property type="entry name" value="RING"/>
    <property type="match status" value="1"/>
</dbReference>
<evidence type="ECO:0000259" key="6">
    <source>
        <dbReference type="PROSITE" id="PS50089"/>
    </source>
</evidence>
<evidence type="ECO:0000256" key="4">
    <source>
        <dbReference type="PROSITE-ProRule" id="PRU00175"/>
    </source>
</evidence>
<dbReference type="InParanoid" id="B0D6B9"/>
<name>B0D6B9_LACBS</name>
<dbReference type="AlphaFoldDB" id="B0D6B9"/>
<feature type="compositionally biased region" description="Low complexity" evidence="5">
    <location>
        <begin position="184"/>
        <end position="193"/>
    </location>
</feature>
<feature type="region of interest" description="Disordered" evidence="5">
    <location>
        <begin position="114"/>
        <end position="138"/>
    </location>
</feature>
<accession>B0D6B9</accession>
<evidence type="ECO:0000256" key="2">
    <source>
        <dbReference type="ARBA" id="ARBA00022771"/>
    </source>
</evidence>